<evidence type="ECO:0000313" key="2">
    <source>
        <dbReference type="EMBL" id="KAJ0397531.1"/>
    </source>
</evidence>
<proteinExistence type="predicted"/>
<dbReference type="AlphaFoldDB" id="A0AAD5Q8Z6"/>
<name>A0AAD5Q8Z6_PYTIN</name>
<feature type="compositionally biased region" description="Basic and acidic residues" evidence="1">
    <location>
        <begin position="656"/>
        <end position="665"/>
    </location>
</feature>
<reference evidence="2" key="1">
    <citation type="submission" date="2021-12" db="EMBL/GenBank/DDBJ databases">
        <title>Prjna785345.</title>
        <authorList>
            <person name="Rujirawat T."/>
            <person name="Krajaejun T."/>
        </authorList>
    </citation>
    <scope>NUCLEOTIDE SEQUENCE</scope>
    <source>
        <strain evidence="2">Pi057C3</strain>
    </source>
</reference>
<dbReference type="Proteomes" id="UP001209570">
    <property type="component" value="Unassembled WGS sequence"/>
</dbReference>
<feature type="region of interest" description="Disordered" evidence="1">
    <location>
        <begin position="933"/>
        <end position="961"/>
    </location>
</feature>
<feature type="compositionally biased region" description="Basic and acidic residues" evidence="1">
    <location>
        <begin position="869"/>
        <end position="888"/>
    </location>
</feature>
<evidence type="ECO:0000256" key="1">
    <source>
        <dbReference type="SAM" id="MobiDB-lite"/>
    </source>
</evidence>
<sequence length="1004" mass="111795">MMITRPLPRAAQLCATASRRSSRALRLTPPASSRLLARACSSSSSSGASGASDAAARPLNGLAHSDDGRSAHVAAVASAVADRADAHAHAAVDVDADVEPRDFEFTASRLGLPAFDEAEDEDTEDIREESREAATAKAERILAILRHTMTELDIGRVIHRISQYATTPRVTMQTRKQFLKSLEARFGPEHTREHELVVAFLTGKDHVIDELRDESRRTMTELAAASAAATPEPARDVVVPEIMGLHPELVADPKFIGVAFCYCRMACLNSQKLVRPPLGQHRHAKSSLLQVKHDFRRVLDSEGLSHFAEMMGIKADVGAADRTGGHDDNDDDGNDGNDGNAALLLDGDAEWDEFNLENDRIDFRMLVAETQELIALLKRELSDETIAKMLIAMLASLKTTKLHRKIFQEMVCNIQAALPERSHEAVLSQLVPFLSGHQATYRDFESEGASAALQHHRSRHEAIIRALLETRMRLGHIMIHDLDQLDPLASLSPKLAPDVREKVLTAAYNIVSVLSDREYHVFFSRFLKHKLAWRPSRATFGQTFLEDVRKTLGPRNAAAIMPLFEEIFPHLSVETLTICRVKLRHSKKLLRERAALQAVDERGRERLETTWRADRSVFYRNLPHGVTEKHLRAALDHIGRVKRFVFFAHPVNGAPDQDKWGRHHDDDEDADADADAEQPPAGDDDGVEEEEPAAAAAASPGKRAVAKELKTPRRKTHVIASDKKTSYNVLVEFETEHGRDRALQRALQIFGVMMGGWKEYRPVFSSPAEGRTAISLQNIPFGTSLDSLLTEVEAVLAPHGLALDLSAGQIPRGVLVTSGRVELRFASFVEAAHVVDLLHAHVSRMKSRREPAGDDLFLATARENRRKRLEKEQRAEERRAKRDADAVARKQKKAALKKKTVTAGAMDGSVGEDDDALTKREAAVLSSLSYADVDDDDELVDEEEEEEQEAEDDDVDENEDAYFAAEEELERQLSDEDRALRNVLRPFEVTWNPMPRPKNKHIYV</sequence>
<gene>
    <name evidence="2" type="ORF">P43SY_003392</name>
</gene>
<feature type="compositionally biased region" description="Low complexity" evidence="1">
    <location>
        <begin position="38"/>
        <end position="56"/>
    </location>
</feature>
<organism evidence="2 3">
    <name type="scientific">Pythium insidiosum</name>
    <name type="common">Pythiosis disease agent</name>
    <dbReference type="NCBI Taxonomy" id="114742"/>
    <lineage>
        <taxon>Eukaryota</taxon>
        <taxon>Sar</taxon>
        <taxon>Stramenopiles</taxon>
        <taxon>Oomycota</taxon>
        <taxon>Peronosporomycetes</taxon>
        <taxon>Pythiales</taxon>
        <taxon>Pythiaceae</taxon>
        <taxon>Pythium</taxon>
    </lineage>
</organism>
<feature type="region of interest" description="Disordered" evidence="1">
    <location>
        <begin position="655"/>
        <end position="717"/>
    </location>
</feature>
<feature type="region of interest" description="Disordered" evidence="1">
    <location>
        <begin position="319"/>
        <end position="339"/>
    </location>
</feature>
<evidence type="ECO:0000313" key="3">
    <source>
        <dbReference type="Proteomes" id="UP001209570"/>
    </source>
</evidence>
<feature type="region of interest" description="Disordered" evidence="1">
    <location>
        <begin position="38"/>
        <end position="63"/>
    </location>
</feature>
<feature type="compositionally biased region" description="Basic residues" evidence="1">
    <location>
        <begin position="889"/>
        <end position="900"/>
    </location>
</feature>
<dbReference type="EMBL" id="JAKCXM010000247">
    <property type="protein sequence ID" value="KAJ0397531.1"/>
    <property type="molecule type" value="Genomic_DNA"/>
</dbReference>
<feature type="region of interest" description="Disordered" evidence="1">
    <location>
        <begin position="867"/>
        <end position="916"/>
    </location>
</feature>
<comment type="caution">
    <text evidence="2">The sequence shown here is derived from an EMBL/GenBank/DDBJ whole genome shotgun (WGS) entry which is preliminary data.</text>
</comment>
<feature type="compositionally biased region" description="Acidic residues" evidence="1">
    <location>
        <begin position="666"/>
        <end position="692"/>
    </location>
</feature>
<accession>A0AAD5Q8Z6</accession>
<protein>
    <submittedName>
        <fullName evidence="2">Uncharacterized protein</fullName>
    </submittedName>
</protein>
<keyword evidence="3" id="KW-1185">Reference proteome</keyword>